<sequence>MNHFFTNDAPEFFFSQSLALSWRRRIHLGIPSEEMPTNASSQASVQDRTTSMTVRRITCSTDCCLDSGEVYRNEIPRTWDHLKGFWEGNGPVKDKMSRKTTS</sequence>
<dbReference type="EMBL" id="KN847044">
    <property type="protein sequence ID" value="KIW26374.1"/>
    <property type="molecule type" value="Genomic_DNA"/>
</dbReference>
<dbReference type="VEuPathDB" id="FungiDB:PV07_09474"/>
<gene>
    <name evidence="1" type="ORF">PV07_09474</name>
</gene>
<dbReference type="AlphaFoldDB" id="A0A0D2CS02"/>
<proteinExistence type="predicted"/>
<evidence type="ECO:0000313" key="1">
    <source>
        <dbReference type="EMBL" id="KIW26374.1"/>
    </source>
</evidence>
<evidence type="ECO:0000313" key="2">
    <source>
        <dbReference type="Proteomes" id="UP000054466"/>
    </source>
</evidence>
<organism evidence="1 2">
    <name type="scientific">Cladophialophora immunda</name>
    <dbReference type="NCBI Taxonomy" id="569365"/>
    <lineage>
        <taxon>Eukaryota</taxon>
        <taxon>Fungi</taxon>
        <taxon>Dikarya</taxon>
        <taxon>Ascomycota</taxon>
        <taxon>Pezizomycotina</taxon>
        <taxon>Eurotiomycetes</taxon>
        <taxon>Chaetothyriomycetidae</taxon>
        <taxon>Chaetothyriales</taxon>
        <taxon>Herpotrichiellaceae</taxon>
        <taxon>Cladophialophora</taxon>
    </lineage>
</organism>
<dbReference type="Proteomes" id="UP000054466">
    <property type="component" value="Unassembled WGS sequence"/>
</dbReference>
<protein>
    <submittedName>
        <fullName evidence="1">Uncharacterized protein</fullName>
    </submittedName>
</protein>
<reference evidence="1 2" key="1">
    <citation type="submission" date="2015-01" db="EMBL/GenBank/DDBJ databases">
        <title>The Genome Sequence of Cladophialophora immunda CBS83496.</title>
        <authorList>
            <consortium name="The Broad Institute Genomics Platform"/>
            <person name="Cuomo C."/>
            <person name="de Hoog S."/>
            <person name="Gorbushina A."/>
            <person name="Stielow B."/>
            <person name="Teixiera M."/>
            <person name="Abouelleil A."/>
            <person name="Chapman S.B."/>
            <person name="Priest M."/>
            <person name="Young S.K."/>
            <person name="Wortman J."/>
            <person name="Nusbaum C."/>
            <person name="Birren B."/>
        </authorList>
    </citation>
    <scope>NUCLEOTIDE SEQUENCE [LARGE SCALE GENOMIC DNA]</scope>
    <source>
        <strain evidence="1 2">CBS 83496</strain>
    </source>
</reference>
<dbReference type="HOGENOM" id="CLU_2277194_0_0_1"/>
<keyword evidence="2" id="KW-1185">Reference proteome</keyword>
<dbReference type="GeneID" id="27348668"/>
<accession>A0A0D2CS02</accession>
<dbReference type="RefSeq" id="XP_016246590.1">
    <property type="nucleotide sequence ID" value="XM_016396734.1"/>
</dbReference>
<name>A0A0D2CS02_9EURO</name>